<name>A0ACB9HFV8_9ASTR</name>
<proteinExistence type="predicted"/>
<evidence type="ECO:0000313" key="1">
    <source>
        <dbReference type="EMBL" id="KAI3794391.1"/>
    </source>
</evidence>
<keyword evidence="2" id="KW-1185">Reference proteome</keyword>
<sequence length="87" mass="9800">MIALETLILVQPLSYVLQLAIAYQLNLWRSNLSFWQNNGKEPQMVATSSCLWSAPTENMDFVRVCDIGDEEMRAIEGILCDYGGRAS</sequence>
<dbReference type="EMBL" id="CM042029">
    <property type="protein sequence ID" value="KAI3794391.1"/>
    <property type="molecule type" value="Genomic_DNA"/>
</dbReference>
<gene>
    <name evidence="1" type="ORF">L1987_37022</name>
</gene>
<evidence type="ECO:0000313" key="2">
    <source>
        <dbReference type="Proteomes" id="UP001056120"/>
    </source>
</evidence>
<organism evidence="1 2">
    <name type="scientific">Smallanthus sonchifolius</name>
    <dbReference type="NCBI Taxonomy" id="185202"/>
    <lineage>
        <taxon>Eukaryota</taxon>
        <taxon>Viridiplantae</taxon>
        <taxon>Streptophyta</taxon>
        <taxon>Embryophyta</taxon>
        <taxon>Tracheophyta</taxon>
        <taxon>Spermatophyta</taxon>
        <taxon>Magnoliopsida</taxon>
        <taxon>eudicotyledons</taxon>
        <taxon>Gunneridae</taxon>
        <taxon>Pentapetalae</taxon>
        <taxon>asterids</taxon>
        <taxon>campanulids</taxon>
        <taxon>Asterales</taxon>
        <taxon>Asteraceae</taxon>
        <taxon>Asteroideae</taxon>
        <taxon>Heliantheae alliance</taxon>
        <taxon>Millerieae</taxon>
        <taxon>Smallanthus</taxon>
    </lineage>
</organism>
<reference evidence="1 2" key="2">
    <citation type="journal article" date="2022" name="Mol. Ecol. Resour.">
        <title>The genomes of chicory, endive, great burdock and yacon provide insights into Asteraceae paleo-polyploidization history and plant inulin production.</title>
        <authorList>
            <person name="Fan W."/>
            <person name="Wang S."/>
            <person name="Wang H."/>
            <person name="Wang A."/>
            <person name="Jiang F."/>
            <person name="Liu H."/>
            <person name="Zhao H."/>
            <person name="Xu D."/>
            <person name="Zhang Y."/>
        </authorList>
    </citation>
    <scope>NUCLEOTIDE SEQUENCE [LARGE SCALE GENOMIC DNA]</scope>
    <source>
        <strain evidence="2">cv. Yunnan</strain>
        <tissue evidence="1">Leaves</tissue>
    </source>
</reference>
<dbReference type="Proteomes" id="UP001056120">
    <property type="component" value="Linkage Group LG12"/>
</dbReference>
<accession>A0ACB9HFV8</accession>
<comment type="caution">
    <text evidence="1">The sequence shown here is derived from an EMBL/GenBank/DDBJ whole genome shotgun (WGS) entry which is preliminary data.</text>
</comment>
<reference evidence="2" key="1">
    <citation type="journal article" date="2022" name="Mol. Ecol. Resour.">
        <title>The genomes of chicory, endive, great burdock and yacon provide insights into Asteraceae palaeo-polyploidization history and plant inulin production.</title>
        <authorList>
            <person name="Fan W."/>
            <person name="Wang S."/>
            <person name="Wang H."/>
            <person name="Wang A."/>
            <person name="Jiang F."/>
            <person name="Liu H."/>
            <person name="Zhao H."/>
            <person name="Xu D."/>
            <person name="Zhang Y."/>
        </authorList>
    </citation>
    <scope>NUCLEOTIDE SEQUENCE [LARGE SCALE GENOMIC DNA]</scope>
    <source>
        <strain evidence="2">cv. Yunnan</strain>
    </source>
</reference>
<protein>
    <submittedName>
        <fullName evidence="1">Uncharacterized protein</fullName>
    </submittedName>
</protein>